<proteinExistence type="predicted"/>
<dbReference type="InterPro" id="IPR056596">
    <property type="entry name" value="FLAD1_M"/>
</dbReference>
<dbReference type="STRING" id="565033.GACE_1040"/>
<dbReference type="RefSeq" id="WP_048091740.1">
    <property type="nucleotide sequence ID" value="NZ_CP009552.1"/>
</dbReference>
<dbReference type="PANTHER" id="PTHR13939:SF0">
    <property type="entry name" value="NMN AMIDOHYDROLASE-LIKE PROTEIN YFAY"/>
    <property type="match status" value="1"/>
</dbReference>
<reference evidence="2 3" key="1">
    <citation type="journal article" date="2015" name="Appl. Environ. Microbiol.">
        <title>The Geoglobus acetivorans genome: Fe(III) reduction, acetate utilization, autotrophic growth, and degradation of aromatic compounds in a hyperthermophilic archaeon.</title>
        <authorList>
            <person name="Mardanov A.V."/>
            <person name="Slododkina G.B."/>
            <person name="Slobodkin A.I."/>
            <person name="Beletsky A.V."/>
            <person name="Gavrilov S.N."/>
            <person name="Kublanov I.V."/>
            <person name="Bonch-Osmolovskaya E.A."/>
            <person name="Skryabin K.G."/>
            <person name="Ravin N.V."/>
        </authorList>
    </citation>
    <scope>NUCLEOTIDE SEQUENCE [LARGE SCALE GENOMIC DNA]</scope>
    <source>
        <strain evidence="2 3">SBH6</strain>
    </source>
</reference>
<dbReference type="Pfam" id="PF24102">
    <property type="entry name" value="FLAD1_M"/>
    <property type="match status" value="1"/>
</dbReference>
<name>A0A0A7GDH8_GEOAI</name>
<dbReference type="GeneID" id="24797627"/>
<protein>
    <submittedName>
        <fullName evidence="2">Molybdopterin binding motif, CinA N-terminal domain</fullName>
    </submittedName>
</protein>
<dbReference type="Proteomes" id="UP000030624">
    <property type="component" value="Chromosome"/>
</dbReference>
<dbReference type="NCBIfam" id="TIGR00177">
    <property type="entry name" value="molyb_syn"/>
    <property type="match status" value="1"/>
</dbReference>
<feature type="domain" description="MoaB/Mog" evidence="1">
    <location>
        <begin position="4"/>
        <end position="160"/>
    </location>
</feature>
<accession>A0A0A7GDH8</accession>
<dbReference type="Pfam" id="PF00994">
    <property type="entry name" value="MoCF_biosynth"/>
    <property type="match status" value="1"/>
</dbReference>
<dbReference type="InterPro" id="IPR050101">
    <property type="entry name" value="CinA"/>
</dbReference>
<dbReference type="AlphaFoldDB" id="A0A0A7GDH8"/>
<evidence type="ECO:0000313" key="2">
    <source>
        <dbReference type="EMBL" id="AIY90084.1"/>
    </source>
</evidence>
<dbReference type="eggNOG" id="arCOG00215">
    <property type="taxonomic scope" value="Archaea"/>
</dbReference>
<dbReference type="EMBL" id="CP009552">
    <property type="protein sequence ID" value="AIY90084.1"/>
    <property type="molecule type" value="Genomic_DNA"/>
</dbReference>
<evidence type="ECO:0000259" key="1">
    <source>
        <dbReference type="SMART" id="SM00852"/>
    </source>
</evidence>
<sequence length="224" mass="25274">MKFAILVVGNEILSGEVQESNANYIAKKLTMMGHRVERIVTVPDKVEDIAEELKRLLRYDFVFVTGGLGATHDDVTAEGIAKAIGRRLIHSDEVERFVKRWTDKREVINKVSQVPMGAEIIENSVGVVPAFVIDKVAALPGVPNEMRDTFGKIVRRFSKEDYHVDYLRIDGYEENIVNQLHKVVEKFPEVEIGSYPKPGYVLVKFSGRDPSKVAEAKKYLESLL</sequence>
<dbReference type="SUPFAM" id="SSF53218">
    <property type="entry name" value="Molybdenum cofactor biosynthesis proteins"/>
    <property type="match status" value="1"/>
</dbReference>
<dbReference type="PANTHER" id="PTHR13939">
    <property type="entry name" value="NICOTINAMIDE-NUCLEOTIDE AMIDOHYDROLASE PNCC"/>
    <property type="match status" value="1"/>
</dbReference>
<dbReference type="HOGENOM" id="CLU_030805_0_2_2"/>
<dbReference type="CDD" id="cd00885">
    <property type="entry name" value="cinA"/>
    <property type="match status" value="1"/>
</dbReference>
<dbReference type="Gene3D" id="3.40.980.10">
    <property type="entry name" value="MoaB/Mog-like domain"/>
    <property type="match status" value="1"/>
</dbReference>
<dbReference type="SMART" id="SM00852">
    <property type="entry name" value="MoCF_biosynth"/>
    <property type="match status" value="1"/>
</dbReference>
<organism evidence="2 3">
    <name type="scientific">Geoglobus acetivorans</name>
    <dbReference type="NCBI Taxonomy" id="565033"/>
    <lineage>
        <taxon>Archaea</taxon>
        <taxon>Methanobacteriati</taxon>
        <taxon>Methanobacteriota</taxon>
        <taxon>Archaeoglobi</taxon>
        <taxon>Archaeoglobales</taxon>
        <taxon>Archaeoglobaceae</taxon>
        <taxon>Geoglobus</taxon>
    </lineage>
</organism>
<gene>
    <name evidence="2" type="ORF">GACE_1040</name>
</gene>
<dbReference type="InterPro" id="IPR001453">
    <property type="entry name" value="MoaB/Mog_dom"/>
</dbReference>
<evidence type="ECO:0000313" key="3">
    <source>
        <dbReference type="Proteomes" id="UP000030624"/>
    </source>
</evidence>
<dbReference type="InterPro" id="IPR036425">
    <property type="entry name" value="MoaB/Mog-like_dom_sf"/>
</dbReference>
<dbReference type="KEGG" id="gac:GACE_1040"/>